<feature type="compositionally biased region" description="Basic residues" evidence="1">
    <location>
        <begin position="57"/>
        <end position="71"/>
    </location>
</feature>
<keyword evidence="3" id="KW-1185">Reference proteome</keyword>
<feature type="region of interest" description="Disordered" evidence="1">
    <location>
        <begin position="57"/>
        <end position="89"/>
    </location>
</feature>
<proteinExistence type="predicted"/>
<reference evidence="2 3" key="1">
    <citation type="journal article" date="2018" name="Sci. Rep.">
        <title>Genomic signatures of local adaptation to the degree of environmental predictability in rotifers.</title>
        <authorList>
            <person name="Franch-Gras L."/>
            <person name="Hahn C."/>
            <person name="Garcia-Roger E.M."/>
            <person name="Carmona M.J."/>
            <person name="Serra M."/>
            <person name="Gomez A."/>
        </authorList>
    </citation>
    <scope>NUCLEOTIDE SEQUENCE [LARGE SCALE GENOMIC DNA]</scope>
    <source>
        <strain evidence="2">HYR1</strain>
    </source>
</reference>
<evidence type="ECO:0000313" key="3">
    <source>
        <dbReference type="Proteomes" id="UP000276133"/>
    </source>
</evidence>
<accession>A0A3M7Q163</accession>
<feature type="compositionally biased region" description="Low complexity" evidence="1">
    <location>
        <begin position="77"/>
        <end position="89"/>
    </location>
</feature>
<dbReference type="EMBL" id="REGN01008006">
    <property type="protein sequence ID" value="RNA04678.1"/>
    <property type="molecule type" value="Genomic_DNA"/>
</dbReference>
<evidence type="ECO:0000256" key="1">
    <source>
        <dbReference type="SAM" id="MobiDB-lite"/>
    </source>
</evidence>
<dbReference type="AlphaFoldDB" id="A0A3M7Q163"/>
<comment type="caution">
    <text evidence="2">The sequence shown here is derived from an EMBL/GenBank/DDBJ whole genome shotgun (WGS) entry which is preliminary data.</text>
</comment>
<name>A0A3M7Q163_BRAPC</name>
<dbReference type="Proteomes" id="UP000276133">
    <property type="component" value="Unassembled WGS sequence"/>
</dbReference>
<gene>
    <name evidence="2" type="ORF">BpHYR1_038435</name>
</gene>
<evidence type="ECO:0000313" key="2">
    <source>
        <dbReference type="EMBL" id="RNA04678.1"/>
    </source>
</evidence>
<dbReference type="OrthoDB" id="10456667at2759"/>
<sequence length="434" mass="49405">MKCELFDLQTALNACRNSLKNLNISSSMSTLCTRDLDYRSVDFVPCLNSTAKKSKKNRSTKKMCRKSRPKTKHSDLDSISTSSCSSFTQSSTFTYPTSSYHSSCQYPIKFKSIRVRKNSNRNFGYQIVAKQTTTTTTTTTDEYSAKFSTCTSCRSSKFKNMAFNLTPVKASQHSRKPRPKYDFNSIFYPYKTLPGKLNELKIKDPKMNTLSSISSPSHFSDKFCNTDSLKDQFLVINHKNEVSENQTIFEPKESSTPVKHCQKTSTPKMIDNSYFENILIDLEANSNKLMKLLSKDSNKISDYFSSSAQFDDENEYDLPGPRTIDNHEYQSANVGFKDDTLVETRQGLTSTPVKSVKVNFVSDCQNNESENLTRISTLESMKKIDRESLIYSESQSFRNISLASTTSSVRSSVIKCCIKPFQLLYNNRNMKKKI</sequence>
<organism evidence="2 3">
    <name type="scientific">Brachionus plicatilis</name>
    <name type="common">Marine rotifer</name>
    <name type="synonym">Brachionus muelleri</name>
    <dbReference type="NCBI Taxonomy" id="10195"/>
    <lineage>
        <taxon>Eukaryota</taxon>
        <taxon>Metazoa</taxon>
        <taxon>Spiralia</taxon>
        <taxon>Gnathifera</taxon>
        <taxon>Rotifera</taxon>
        <taxon>Eurotatoria</taxon>
        <taxon>Monogononta</taxon>
        <taxon>Pseudotrocha</taxon>
        <taxon>Ploima</taxon>
        <taxon>Brachionidae</taxon>
        <taxon>Brachionus</taxon>
    </lineage>
</organism>
<protein>
    <submittedName>
        <fullName evidence="2">Uncharacterized protein</fullName>
    </submittedName>
</protein>